<protein>
    <submittedName>
        <fullName evidence="1">Putative hydrolase of the HAD superfamily</fullName>
    </submittedName>
</protein>
<dbReference type="STRING" id="870908.SAMN04488044_2876"/>
<name>A0A1M5UDQ6_9RHOB</name>
<dbReference type="RefSeq" id="WP_131814602.1">
    <property type="nucleotide sequence ID" value="NZ_FQWM01000006.1"/>
</dbReference>
<sequence>MDFELVVWDFDGVLNANIIGGKFVWADNLEADLGLNPQSFSDFVFRSHQIAEVIRGKRDLLDVTQDWLDDQPTQLGASEFLEYWFDQDALPDLEVTGWLKGSNGRKVIGTNNETRRSSYIENQMGYGALVDCFFSSGRLGAAKPNVEFWQAIEAWSSLKGPQILLIDDSQRNIESAAKRGWSTFHFDQNSRSGLPAILGLA</sequence>
<reference evidence="2" key="1">
    <citation type="submission" date="2016-11" db="EMBL/GenBank/DDBJ databases">
        <authorList>
            <person name="Varghese N."/>
            <person name="Submissions S."/>
        </authorList>
    </citation>
    <scope>NUCLEOTIDE SEQUENCE [LARGE SCALE GENOMIC DNA]</scope>
    <source>
        <strain evidence="2">DSM 28223</strain>
    </source>
</reference>
<dbReference type="Gene3D" id="3.40.50.1000">
    <property type="entry name" value="HAD superfamily/HAD-like"/>
    <property type="match status" value="1"/>
</dbReference>
<organism evidence="1 2">
    <name type="scientific">Cognatishimia maritima</name>
    <dbReference type="NCBI Taxonomy" id="870908"/>
    <lineage>
        <taxon>Bacteria</taxon>
        <taxon>Pseudomonadati</taxon>
        <taxon>Pseudomonadota</taxon>
        <taxon>Alphaproteobacteria</taxon>
        <taxon>Rhodobacterales</taxon>
        <taxon>Paracoccaceae</taxon>
        <taxon>Cognatishimia</taxon>
    </lineage>
</organism>
<proteinExistence type="predicted"/>
<evidence type="ECO:0000313" key="1">
    <source>
        <dbReference type="EMBL" id="SHH61087.1"/>
    </source>
</evidence>
<dbReference type="InterPro" id="IPR036412">
    <property type="entry name" value="HAD-like_sf"/>
</dbReference>
<dbReference type="GO" id="GO:0016787">
    <property type="term" value="F:hydrolase activity"/>
    <property type="evidence" value="ECO:0007669"/>
    <property type="project" value="UniProtKB-KW"/>
</dbReference>
<gene>
    <name evidence="1" type="ORF">SAMN04488044_2876</name>
</gene>
<dbReference type="Proteomes" id="UP000184211">
    <property type="component" value="Unassembled WGS sequence"/>
</dbReference>
<keyword evidence="1" id="KW-0378">Hydrolase</keyword>
<dbReference type="PANTHER" id="PTHR43611:SF3">
    <property type="entry name" value="FLAVIN MONONUCLEOTIDE HYDROLASE 1, CHLOROPLATIC"/>
    <property type="match status" value="1"/>
</dbReference>
<accession>A0A1M5UDQ6</accession>
<dbReference type="EMBL" id="FQWM01000006">
    <property type="protein sequence ID" value="SHH61087.1"/>
    <property type="molecule type" value="Genomic_DNA"/>
</dbReference>
<evidence type="ECO:0000313" key="2">
    <source>
        <dbReference type="Proteomes" id="UP000184211"/>
    </source>
</evidence>
<dbReference type="InterPro" id="IPR023214">
    <property type="entry name" value="HAD_sf"/>
</dbReference>
<dbReference type="PANTHER" id="PTHR43611">
    <property type="entry name" value="ALPHA-D-GLUCOSE 1-PHOSPHATE PHOSPHATASE"/>
    <property type="match status" value="1"/>
</dbReference>
<keyword evidence="2" id="KW-1185">Reference proteome</keyword>
<dbReference type="AlphaFoldDB" id="A0A1M5UDQ6"/>
<dbReference type="OrthoDB" id="9807742at2"/>
<dbReference type="SUPFAM" id="SSF56784">
    <property type="entry name" value="HAD-like"/>
    <property type="match status" value="1"/>
</dbReference>